<dbReference type="PaxDb" id="4113-PGSC0003DMT400001816"/>
<feature type="domain" description="MATH" evidence="2">
    <location>
        <begin position="120"/>
        <end position="250"/>
    </location>
</feature>
<keyword evidence="1" id="KW-0812">Transmembrane</keyword>
<keyword evidence="1" id="KW-1133">Transmembrane helix</keyword>
<dbReference type="InterPro" id="IPR002083">
    <property type="entry name" value="MATH/TRAF_dom"/>
</dbReference>
<dbReference type="InterPro" id="IPR008974">
    <property type="entry name" value="TRAF-like"/>
</dbReference>
<name>M0ZJ52_SOLTU</name>
<reference evidence="4" key="1">
    <citation type="journal article" date="2011" name="Nature">
        <title>Genome sequence and analysis of the tuber crop potato.</title>
        <authorList>
            <consortium name="The Potato Genome Sequencing Consortium"/>
        </authorList>
    </citation>
    <scope>NUCLEOTIDE SEQUENCE [LARGE SCALE GENOMIC DNA]</scope>
    <source>
        <strain evidence="4">cv. DM1-3 516 R44</strain>
    </source>
</reference>
<dbReference type="SUPFAM" id="SSF49599">
    <property type="entry name" value="TRAF domain-like"/>
    <property type="match status" value="3"/>
</dbReference>
<dbReference type="EnsemblPlants" id="PGSC0003DMT400001816">
    <property type="protein sequence ID" value="PGSC0003DMT400001816"/>
    <property type="gene ID" value="PGSC0003DMG400000680"/>
</dbReference>
<sequence length="404" mass="46546">MYQSDRSLYVMYRSDTSLYDVSVGYITLRCIGTYVMYRDRVALTSLNQMNLRLVVINGKMRHFQPIKSIWGLAKFISHNTFKEASNGYLVDDKCVLGAEIFIVQRQAIGECLSMVKSTDSFKREWKICNFSKLGENWVSEEFTVGGYKWKLSLYPKGNANNKGCDISIFLKSVDAKDFDHHEKVKAVNAIFTFFVFNQLRDNYLSARGKMRRFQSIKSFWGLAKFISHNTFKETSNGYFVDDKCVVGAEIFVVQGQGIGECLSMVKSTDSFKREWKICSFSNLGEEWFSEEFNVDDYKWKLWLFPKGNGNSEGCDISIFLKSVDAKDFDHHQKVKANCSISLKDQINGGCKKLSCKPNVFFFSICSLLIFYMEFLQDEYHCDSIATSLFHNIIFLFGCLIVSIF</sequence>
<dbReference type="eggNOG" id="KOG1987">
    <property type="taxonomic scope" value="Eukaryota"/>
</dbReference>
<dbReference type="Proteomes" id="UP000011115">
    <property type="component" value="Unassembled WGS sequence"/>
</dbReference>
<keyword evidence="4" id="KW-1185">Reference proteome</keyword>
<feature type="domain" description="MATH" evidence="2">
    <location>
        <begin position="270"/>
        <end position="404"/>
    </location>
</feature>
<dbReference type="Pfam" id="PF22486">
    <property type="entry name" value="MATH_2"/>
    <property type="match status" value="3"/>
</dbReference>
<proteinExistence type="predicted"/>
<feature type="transmembrane region" description="Helical" evidence="1">
    <location>
        <begin position="359"/>
        <end position="375"/>
    </location>
</feature>
<evidence type="ECO:0000259" key="2">
    <source>
        <dbReference type="PROSITE" id="PS50144"/>
    </source>
</evidence>
<dbReference type="AlphaFoldDB" id="M0ZJ52"/>
<feature type="domain" description="MATH" evidence="2">
    <location>
        <begin position="1"/>
        <end position="100"/>
    </location>
</feature>
<evidence type="ECO:0000313" key="3">
    <source>
        <dbReference type="EnsemblPlants" id="PGSC0003DMT400001816"/>
    </source>
</evidence>
<dbReference type="PANTHER" id="PTHR46162:SF57">
    <property type="entry name" value="MEPRIN AND TRAF HOMOLOGY DOMAIN-CONTAINING PROTEIN _ MATH DOMAIN-CONTAINING PROTEIN"/>
    <property type="match status" value="1"/>
</dbReference>
<feature type="transmembrane region" description="Helical" evidence="1">
    <location>
        <begin position="387"/>
        <end position="403"/>
    </location>
</feature>
<reference evidence="3" key="2">
    <citation type="submission" date="2015-06" db="UniProtKB">
        <authorList>
            <consortium name="EnsemblPlants"/>
        </authorList>
    </citation>
    <scope>IDENTIFICATION</scope>
    <source>
        <strain evidence="3">DM1-3 516 R44</strain>
    </source>
</reference>
<dbReference type="OMA" id="GCDISIF"/>
<evidence type="ECO:0000313" key="4">
    <source>
        <dbReference type="Proteomes" id="UP000011115"/>
    </source>
</evidence>
<keyword evidence="1" id="KW-0472">Membrane</keyword>
<dbReference type="PANTHER" id="PTHR46162">
    <property type="entry name" value="TRAF-LIKE FAMILY PROTEIN"/>
    <property type="match status" value="1"/>
</dbReference>
<dbReference type="Gramene" id="PGSC0003DMT400001816">
    <property type="protein sequence ID" value="PGSC0003DMT400001816"/>
    <property type="gene ID" value="PGSC0003DMG400000680"/>
</dbReference>
<dbReference type="InParanoid" id="M0ZJ52"/>
<dbReference type="HOGENOM" id="CLU_682257_0_0_1"/>
<dbReference type="STRING" id="4113.M0ZJ52"/>
<accession>M0ZJ52</accession>
<dbReference type="CDD" id="cd00121">
    <property type="entry name" value="MATH"/>
    <property type="match status" value="2"/>
</dbReference>
<dbReference type="Gene3D" id="2.60.210.10">
    <property type="entry name" value="Apoptosis, Tumor Necrosis Factor Receptor Associated Protein 2, Chain A"/>
    <property type="match status" value="3"/>
</dbReference>
<organism evidence="3 4">
    <name type="scientific">Solanum tuberosum</name>
    <name type="common">Potato</name>
    <dbReference type="NCBI Taxonomy" id="4113"/>
    <lineage>
        <taxon>Eukaryota</taxon>
        <taxon>Viridiplantae</taxon>
        <taxon>Streptophyta</taxon>
        <taxon>Embryophyta</taxon>
        <taxon>Tracheophyta</taxon>
        <taxon>Spermatophyta</taxon>
        <taxon>Magnoliopsida</taxon>
        <taxon>eudicotyledons</taxon>
        <taxon>Gunneridae</taxon>
        <taxon>Pentapetalae</taxon>
        <taxon>asterids</taxon>
        <taxon>lamiids</taxon>
        <taxon>Solanales</taxon>
        <taxon>Solanaceae</taxon>
        <taxon>Solanoideae</taxon>
        <taxon>Solaneae</taxon>
        <taxon>Solanum</taxon>
    </lineage>
</organism>
<protein>
    <submittedName>
        <fullName evidence="3">Nucleic acid binding protein</fullName>
    </submittedName>
</protein>
<dbReference type="PROSITE" id="PS50144">
    <property type="entry name" value="MATH"/>
    <property type="match status" value="3"/>
</dbReference>
<evidence type="ECO:0000256" key="1">
    <source>
        <dbReference type="SAM" id="Phobius"/>
    </source>
</evidence>